<dbReference type="PANTHER" id="PTHR39550">
    <property type="entry name" value="SLL0658 PROTEIN"/>
    <property type="match status" value="1"/>
</dbReference>
<protein>
    <recommendedName>
        <fullName evidence="3">DUF3368 domain-containing protein</fullName>
    </recommendedName>
</protein>
<accession>A0A2H3KR25</accession>
<keyword evidence="2" id="KW-1185">Reference proteome</keyword>
<name>A0A2H3KR25_9CHLR</name>
<gene>
    <name evidence="1" type="ORF">A9Q02_11040</name>
</gene>
<dbReference type="AlphaFoldDB" id="A0A2H3KR25"/>
<dbReference type="EMBL" id="LYXE01000062">
    <property type="protein sequence ID" value="PDV99962.1"/>
    <property type="molecule type" value="Genomic_DNA"/>
</dbReference>
<dbReference type="Proteomes" id="UP000220922">
    <property type="component" value="Unassembled WGS sequence"/>
</dbReference>
<dbReference type="InterPro" id="IPR021799">
    <property type="entry name" value="PIN-like_prokaryotic"/>
</dbReference>
<evidence type="ECO:0000313" key="2">
    <source>
        <dbReference type="Proteomes" id="UP000220922"/>
    </source>
</evidence>
<dbReference type="Pfam" id="PF11848">
    <property type="entry name" value="DUF3368"/>
    <property type="match status" value="1"/>
</dbReference>
<reference evidence="1 2" key="1">
    <citation type="submission" date="2016-05" db="EMBL/GenBank/DDBJ databases">
        <authorList>
            <person name="Lavstsen T."/>
            <person name="Jespersen J.S."/>
        </authorList>
    </citation>
    <scope>NUCLEOTIDE SEQUENCE [LARGE SCALE GENOMIC DNA]</scope>
    <source>
        <strain evidence="1 2">B7-9</strain>
    </source>
</reference>
<organism evidence="1 2">
    <name type="scientific">Candidatus Chloroploca asiatica</name>
    <dbReference type="NCBI Taxonomy" id="1506545"/>
    <lineage>
        <taxon>Bacteria</taxon>
        <taxon>Bacillati</taxon>
        <taxon>Chloroflexota</taxon>
        <taxon>Chloroflexia</taxon>
        <taxon>Chloroflexales</taxon>
        <taxon>Chloroflexineae</taxon>
        <taxon>Oscillochloridaceae</taxon>
        <taxon>Candidatus Chloroploca</taxon>
    </lineage>
</organism>
<comment type="caution">
    <text evidence="1">The sequence shown here is derived from an EMBL/GenBank/DDBJ whole genome shotgun (WGS) entry which is preliminary data.</text>
</comment>
<proteinExistence type="predicted"/>
<evidence type="ECO:0008006" key="3">
    <source>
        <dbReference type="Google" id="ProtNLM"/>
    </source>
</evidence>
<evidence type="ECO:0000313" key="1">
    <source>
        <dbReference type="EMBL" id="PDV99962.1"/>
    </source>
</evidence>
<sequence length="161" mass="17719">MVCDTTLLLYLDRIGQIGLLHALFEPVYVPELVCLELDMGRLMRPDTINPGKFNWMLAVSVDHSEQAALPPNRLGPGEQAVIAYARSHVGYVAGLDDRQARLFAERLEVSVVGVIGILIRAKKAGLIVAVQPLLDDLQRCGFHLALDLYEETLKLAGEKDA</sequence>
<dbReference type="PANTHER" id="PTHR39550:SF1">
    <property type="entry name" value="SLL0658 PROTEIN"/>
    <property type="match status" value="1"/>
</dbReference>